<dbReference type="AlphaFoldDB" id="A0A6G1FTM5"/>
<feature type="compositionally biased region" description="Low complexity" evidence="1">
    <location>
        <begin position="203"/>
        <end position="214"/>
    </location>
</feature>
<evidence type="ECO:0000313" key="2">
    <source>
        <dbReference type="EMBL" id="KAF1809235.1"/>
    </source>
</evidence>
<reference evidence="2 4" key="1">
    <citation type="submission" date="2020-01" db="EMBL/GenBank/DDBJ databases">
        <authorList>
            <consortium name="DOE Joint Genome Institute"/>
            <person name="Haridas S."/>
            <person name="Albert R."/>
            <person name="Binder M."/>
            <person name="Bloem J."/>
            <person name="Labutti K."/>
            <person name="Salamov A."/>
            <person name="Andreopoulos B."/>
            <person name="Baker S.E."/>
            <person name="Barry K."/>
            <person name="Bills G."/>
            <person name="Bluhm B.H."/>
            <person name="Cannon C."/>
            <person name="Castanera R."/>
            <person name="Culley D.E."/>
            <person name="Daum C."/>
            <person name="Ezra D."/>
            <person name="Gonzalez J.B."/>
            <person name="Henrissat B."/>
            <person name="Kuo A."/>
            <person name="Liang C."/>
            <person name="Lipzen A."/>
            <person name="Lutzoni F."/>
            <person name="Magnuson J."/>
            <person name="Mondo S."/>
            <person name="Nolan M."/>
            <person name="Ohm R."/>
            <person name="Pangilinan J."/>
            <person name="Park H.-J."/>
            <person name="Ramirez L."/>
            <person name="Alfaro M."/>
            <person name="Sun H."/>
            <person name="Tritt A."/>
            <person name="Yoshinaga Y."/>
            <person name="Zwiers L.-H."/>
            <person name="Turgeon B.G."/>
            <person name="Goodwin S.B."/>
            <person name="Spatafora J.W."/>
            <person name="Crous P.W."/>
            <person name="Grigoriev I.V."/>
        </authorList>
    </citation>
    <scope>NUCLEOTIDE SEQUENCE</scope>
    <source>
        <strain evidence="2 4">CBS 781.70</strain>
    </source>
</reference>
<sequence length="450" mass="49866">MDPEDDGLVPFGANPFDPHFASNSPFSFGAHSITSPQHDPPNFYTKPWAPYGFPPPAGLPPHRFPPPPPPPPPQGFMSPPGGFSTPDLQSYTGPPYPPYYAHNYGNVDAFTSVPDGYFRSSPALYPYPRPTRAPSPPLEPPRSPSLPRAPPTVRFASPPEYPQLRGFPRPLSLSPPPPPRPRDRSRSSPLFRRERSLERSSRSRSTSLPSTLTSDEWEEYPGSTPAKSQAQSRNESRPSWLSSTSLITPSVPRPVPARQPPSYPIAHPVPPSRVSSFPLPQVAGFQRPQRADLDWHQFNRVVPLSGGRNGRKSKGAKKSDGNGSPTWRKDKFPKHRNLVWNPTSSYGHPGQWPDTESTTREGRNQALYVLESKCYTDHNGDQTTDLTCAATGPELGEMGDEIQFQWLHLQRQTMSLDEMQVCDYTVGNYYQGADISPSASFKELEDSPGP</sequence>
<keyword evidence="3" id="KW-1185">Reference proteome</keyword>
<name>A0A6G1FTM5_9PEZI</name>
<feature type="compositionally biased region" description="Polar residues" evidence="1">
    <location>
        <begin position="225"/>
        <end position="248"/>
    </location>
</feature>
<feature type="region of interest" description="Disordered" evidence="1">
    <location>
        <begin position="27"/>
        <end position="97"/>
    </location>
</feature>
<evidence type="ECO:0000313" key="4">
    <source>
        <dbReference type="RefSeq" id="XP_033530866.1"/>
    </source>
</evidence>
<feature type="region of interest" description="Disordered" evidence="1">
    <location>
        <begin position="302"/>
        <end position="359"/>
    </location>
</feature>
<protein>
    <submittedName>
        <fullName evidence="2 4">Uncharacterized protein</fullName>
    </submittedName>
</protein>
<dbReference type="Proteomes" id="UP000504638">
    <property type="component" value="Unplaced"/>
</dbReference>
<feature type="compositionally biased region" description="Polar residues" evidence="1">
    <location>
        <begin position="27"/>
        <end position="37"/>
    </location>
</feature>
<reference evidence="4" key="3">
    <citation type="submission" date="2025-04" db="UniProtKB">
        <authorList>
            <consortium name="RefSeq"/>
        </authorList>
    </citation>
    <scope>IDENTIFICATION</scope>
    <source>
        <strain evidence="4">CBS 781.70</strain>
    </source>
</reference>
<feature type="compositionally biased region" description="Basic and acidic residues" evidence="1">
    <location>
        <begin position="180"/>
        <end position="201"/>
    </location>
</feature>
<gene>
    <name evidence="2 4" type="ORF">P152DRAFT_166498</name>
</gene>
<feature type="region of interest" description="Disordered" evidence="1">
    <location>
        <begin position="121"/>
        <end position="277"/>
    </location>
</feature>
<organism evidence="2">
    <name type="scientific">Eremomyces bilateralis CBS 781.70</name>
    <dbReference type="NCBI Taxonomy" id="1392243"/>
    <lineage>
        <taxon>Eukaryota</taxon>
        <taxon>Fungi</taxon>
        <taxon>Dikarya</taxon>
        <taxon>Ascomycota</taxon>
        <taxon>Pezizomycotina</taxon>
        <taxon>Dothideomycetes</taxon>
        <taxon>Dothideomycetes incertae sedis</taxon>
        <taxon>Eremomycetales</taxon>
        <taxon>Eremomycetaceae</taxon>
        <taxon>Eremomyces</taxon>
    </lineage>
</organism>
<feature type="compositionally biased region" description="Pro residues" evidence="1">
    <location>
        <begin position="251"/>
        <end position="271"/>
    </location>
</feature>
<evidence type="ECO:0000256" key="1">
    <source>
        <dbReference type="SAM" id="MobiDB-lite"/>
    </source>
</evidence>
<dbReference type="EMBL" id="ML975174">
    <property type="protein sequence ID" value="KAF1809235.1"/>
    <property type="molecule type" value="Genomic_DNA"/>
</dbReference>
<dbReference type="RefSeq" id="XP_033530866.1">
    <property type="nucleotide sequence ID" value="XM_033674051.1"/>
</dbReference>
<reference evidence="4" key="2">
    <citation type="submission" date="2020-04" db="EMBL/GenBank/DDBJ databases">
        <authorList>
            <consortium name="NCBI Genome Project"/>
        </authorList>
    </citation>
    <scope>NUCLEOTIDE SEQUENCE</scope>
    <source>
        <strain evidence="4">CBS 781.70</strain>
    </source>
</reference>
<feature type="compositionally biased region" description="Pro residues" evidence="1">
    <location>
        <begin position="125"/>
        <end position="150"/>
    </location>
</feature>
<accession>A0A6G1FTM5</accession>
<proteinExistence type="predicted"/>
<dbReference type="GeneID" id="54414621"/>
<feature type="compositionally biased region" description="Pro residues" evidence="1">
    <location>
        <begin position="52"/>
        <end position="74"/>
    </location>
</feature>
<evidence type="ECO:0000313" key="3">
    <source>
        <dbReference type="Proteomes" id="UP000504638"/>
    </source>
</evidence>